<evidence type="ECO:0000259" key="2">
    <source>
        <dbReference type="PROSITE" id="PS50110"/>
    </source>
</evidence>
<reference evidence="4" key="1">
    <citation type="journal article" date="2019" name="Int. J. Syst. Evol. Microbiol.">
        <title>The Global Catalogue of Microorganisms (GCM) 10K type strain sequencing project: providing services to taxonomists for standard genome sequencing and annotation.</title>
        <authorList>
            <consortium name="The Broad Institute Genomics Platform"/>
            <consortium name="The Broad Institute Genome Sequencing Center for Infectious Disease"/>
            <person name="Wu L."/>
            <person name="Ma J."/>
        </authorList>
    </citation>
    <scope>NUCLEOTIDE SEQUENCE [LARGE SCALE GENOMIC DNA]</scope>
    <source>
        <strain evidence="4">JCM 17664</strain>
    </source>
</reference>
<comment type="caution">
    <text evidence="3">The sequence shown here is derived from an EMBL/GenBank/DDBJ whole genome shotgun (WGS) entry which is preliminary data.</text>
</comment>
<dbReference type="Pfam" id="PF00072">
    <property type="entry name" value="Response_reg"/>
    <property type="match status" value="1"/>
</dbReference>
<dbReference type="Gene3D" id="3.40.50.2300">
    <property type="match status" value="1"/>
</dbReference>
<sequence length="114" mass="13419">MEEKKKILIIDDEEDLCLLLGNYLMRKQYEVYIAHTLKEGLAVLKEINPAILFLDNNLPDGMGWEKAMAFLEINPALQIHFISAYQHNTVYQKPGISMKIWEKPLSFRELDRYF</sequence>
<dbReference type="SMART" id="SM00448">
    <property type="entry name" value="REC"/>
    <property type="match status" value="1"/>
</dbReference>
<dbReference type="RefSeq" id="WP_344977879.1">
    <property type="nucleotide sequence ID" value="NZ_BAABFN010000002.1"/>
</dbReference>
<feature type="domain" description="Response regulatory" evidence="2">
    <location>
        <begin position="6"/>
        <end position="114"/>
    </location>
</feature>
<dbReference type="PROSITE" id="PS50110">
    <property type="entry name" value="RESPONSE_REGULATORY"/>
    <property type="match status" value="1"/>
</dbReference>
<dbReference type="InterPro" id="IPR011006">
    <property type="entry name" value="CheY-like_superfamily"/>
</dbReference>
<dbReference type="SUPFAM" id="SSF52172">
    <property type="entry name" value="CheY-like"/>
    <property type="match status" value="1"/>
</dbReference>
<dbReference type="EMBL" id="BAABFN010000002">
    <property type="protein sequence ID" value="GAA4308122.1"/>
    <property type="molecule type" value="Genomic_DNA"/>
</dbReference>
<name>A0ABP8FP17_9BACT</name>
<evidence type="ECO:0000313" key="3">
    <source>
        <dbReference type="EMBL" id="GAA4308122.1"/>
    </source>
</evidence>
<proteinExistence type="predicted"/>
<keyword evidence="4" id="KW-1185">Reference proteome</keyword>
<dbReference type="InterPro" id="IPR001789">
    <property type="entry name" value="Sig_transdc_resp-reg_receiver"/>
</dbReference>
<feature type="modified residue" description="4-aspartylphosphate" evidence="1">
    <location>
        <position position="55"/>
    </location>
</feature>
<accession>A0ABP8FP17</accession>
<gene>
    <name evidence="3" type="ORF">GCM10023143_15220</name>
</gene>
<keyword evidence="1" id="KW-0597">Phosphoprotein</keyword>
<protein>
    <recommendedName>
        <fullName evidence="2">Response regulatory domain-containing protein</fullName>
    </recommendedName>
</protein>
<dbReference type="CDD" id="cd00156">
    <property type="entry name" value="REC"/>
    <property type="match status" value="1"/>
</dbReference>
<evidence type="ECO:0000256" key="1">
    <source>
        <dbReference type="PROSITE-ProRule" id="PRU00169"/>
    </source>
</evidence>
<dbReference type="Proteomes" id="UP001501207">
    <property type="component" value="Unassembled WGS sequence"/>
</dbReference>
<evidence type="ECO:0000313" key="4">
    <source>
        <dbReference type="Proteomes" id="UP001501207"/>
    </source>
</evidence>
<organism evidence="3 4">
    <name type="scientific">Compostibacter hankyongensis</name>
    <dbReference type="NCBI Taxonomy" id="1007089"/>
    <lineage>
        <taxon>Bacteria</taxon>
        <taxon>Pseudomonadati</taxon>
        <taxon>Bacteroidota</taxon>
        <taxon>Chitinophagia</taxon>
        <taxon>Chitinophagales</taxon>
        <taxon>Chitinophagaceae</taxon>
        <taxon>Compostibacter</taxon>
    </lineage>
</organism>